<comment type="catalytic activity">
    <reaction evidence="5">
        <text>[(1-&gt;4)-alpha-D-galacturonosyl methyl ester](n) + n H2O = [(1-&gt;4)-alpha-D-galacturonosyl](n) + n methanol + n H(+)</text>
        <dbReference type="Rhea" id="RHEA:22380"/>
        <dbReference type="Rhea" id="RHEA-COMP:14570"/>
        <dbReference type="Rhea" id="RHEA-COMP:14573"/>
        <dbReference type="ChEBI" id="CHEBI:15377"/>
        <dbReference type="ChEBI" id="CHEBI:15378"/>
        <dbReference type="ChEBI" id="CHEBI:17790"/>
        <dbReference type="ChEBI" id="CHEBI:140522"/>
        <dbReference type="ChEBI" id="CHEBI:140523"/>
        <dbReference type="EC" id="3.1.1.11"/>
    </reaction>
</comment>
<feature type="domain" description="Pectinesterase catalytic" evidence="7">
    <location>
        <begin position="1"/>
        <end position="148"/>
    </location>
</feature>
<keyword evidence="9" id="KW-1185">Reference proteome</keyword>
<name>A0A4U6VNN8_SETVI</name>
<dbReference type="UniPathway" id="UPA00545">
    <property type="reaction ID" value="UER00823"/>
</dbReference>
<dbReference type="GO" id="GO:0042545">
    <property type="term" value="P:cell wall modification"/>
    <property type="evidence" value="ECO:0007669"/>
    <property type="project" value="UniProtKB-UniRule"/>
</dbReference>
<dbReference type="PROSITE" id="PS00503">
    <property type="entry name" value="PECTINESTERASE_2"/>
    <property type="match status" value="1"/>
</dbReference>
<dbReference type="GO" id="GO:0045490">
    <property type="term" value="P:pectin catabolic process"/>
    <property type="evidence" value="ECO:0007669"/>
    <property type="project" value="UniProtKB-UniRule"/>
</dbReference>
<protein>
    <recommendedName>
        <fullName evidence="5">Pectinesterase</fullName>
        <ecNumber evidence="5">3.1.1.11</ecNumber>
    </recommendedName>
</protein>
<dbReference type="EMBL" id="CM016554">
    <property type="protein sequence ID" value="TKW29329.1"/>
    <property type="molecule type" value="Genomic_DNA"/>
</dbReference>
<feature type="active site" evidence="4">
    <location>
        <position position="212"/>
    </location>
</feature>
<keyword evidence="3 5" id="KW-0063">Aspartyl esterase</keyword>
<keyword evidence="2 5" id="KW-0378">Hydrolase</keyword>
<evidence type="ECO:0000259" key="7">
    <source>
        <dbReference type="Pfam" id="PF01095"/>
    </source>
</evidence>
<dbReference type="Proteomes" id="UP000298652">
    <property type="component" value="Chromosome 3"/>
</dbReference>
<dbReference type="InterPro" id="IPR012334">
    <property type="entry name" value="Pectin_lyas_fold"/>
</dbReference>
<evidence type="ECO:0000313" key="8">
    <source>
        <dbReference type="EMBL" id="TKW29329.1"/>
    </source>
</evidence>
<dbReference type="PANTHER" id="PTHR31707">
    <property type="entry name" value="PECTINESTERASE"/>
    <property type="match status" value="1"/>
</dbReference>
<evidence type="ECO:0000256" key="1">
    <source>
        <dbReference type="ARBA" id="ARBA00005184"/>
    </source>
</evidence>
<dbReference type="Gene3D" id="2.160.20.10">
    <property type="entry name" value="Single-stranded right-handed beta-helix, Pectin lyase-like"/>
    <property type="match status" value="2"/>
</dbReference>
<feature type="region of interest" description="Disordered" evidence="6">
    <location>
        <begin position="316"/>
        <end position="335"/>
    </location>
</feature>
<dbReference type="AlphaFoldDB" id="A0A4U6VNN8"/>
<organism evidence="8 9">
    <name type="scientific">Setaria viridis</name>
    <name type="common">Green bristlegrass</name>
    <name type="synonym">Setaria italica subsp. viridis</name>
    <dbReference type="NCBI Taxonomy" id="4556"/>
    <lineage>
        <taxon>Eukaryota</taxon>
        <taxon>Viridiplantae</taxon>
        <taxon>Streptophyta</taxon>
        <taxon>Embryophyta</taxon>
        <taxon>Tracheophyta</taxon>
        <taxon>Spermatophyta</taxon>
        <taxon>Magnoliopsida</taxon>
        <taxon>Liliopsida</taxon>
        <taxon>Poales</taxon>
        <taxon>Poaceae</taxon>
        <taxon>PACMAD clade</taxon>
        <taxon>Panicoideae</taxon>
        <taxon>Panicodae</taxon>
        <taxon>Paniceae</taxon>
        <taxon>Cenchrinae</taxon>
        <taxon>Setaria</taxon>
    </lineage>
</organism>
<dbReference type="Gramene" id="TKW29329">
    <property type="protein sequence ID" value="TKW29329"/>
    <property type="gene ID" value="SEVIR_3G388300v2"/>
</dbReference>
<accession>A0A4U6VNN8</accession>
<evidence type="ECO:0000256" key="2">
    <source>
        <dbReference type="ARBA" id="ARBA00022801"/>
    </source>
</evidence>
<reference evidence="8" key="1">
    <citation type="submission" date="2019-03" db="EMBL/GenBank/DDBJ databases">
        <title>WGS assembly of Setaria viridis.</title>
        <authorList>
            <person name="Huang P."/>
            <person name="Jenkins J."/>
            <person name="Grimwood J."/>
            <person name="Barry K."/>
            <person name="Healey A."/>
            <person name="Mamidi S."/>
            <person name="Sreedasyam A."/>
            <person name="Shu S."/>
            <person name="Feldman M."/>
            <person name="Wu J."/>
            <person name="Yu Y."/>
            <person name="Chen C."/>
            <person name="Johnson J."/>
            <person name="Rokhsar D."/>
            <person name="Baxter I."/>
            <person name="Schmutz J."/>
            <person name="Brutnell T."/>
            <person name="Kellogg E."/>
        </authorList>
    </citation>
    <scope>NUCLEOTIDE SEQUENCE [LARGE SCALE GENOMIC DNA]</scope>
</reference>
<dbReference type="InterPro" id="IPR011050">
    <property type="entry name" value="Pectin_lyase_fold/virulence"/>
</dbReference>
<proteinExistence type="predicted"/>
<comment type="pathway">
    <text evidence="1 5">Glycan metabolism; pectin degradation; 2-dehydro-3-deoxy-D-gluconate from pectin: step 1/5.</text>
</comment>
<dbReference type="SUPFAM" id="SSF51126">
    <property type="entry name" value="Pectin lyase-like"/>
    <property type="match status" value="2"/>
</dbReference>
<dbReference type="GO" id="GO:0030599">
    <property type="term" value="F:pectinesterase activity"/>
    <property type="evidence" value="ECO:0007669"/>
    <property type="project" value="UniProtKB-UniRule"/>
</dbReference>
<sequence length="352" mass="38505">MARYLTIKNTAGVDAGPAVALMITADRSICYRCEIDGYQDTLNADCNRQFYHTCNISGQWTSFLDVFQQCNLLVRLPVADGHCVITAQGRDAPNDHSGFVFQDSTVAALPGVDLTGVPTYLGRPWKNHSHVVFMNCLLEGIIHPAGWESGFMARDLTIKNTTGVDAGPAVALMIMADRSICYRCEIDGYQDTLNAECNRQFYHTCNISGTVDFVFGCAKDVFQQCNLLVRLPMADGHCVITAQGRDAPNDHSGFVFQDSTVAALPGVDLTGVPTYLGRPWKNHSHVVFMNCLLDGIIHPAGWERWGDKDWTPYSTGNSRIGGTAPTPKGASKVYPGRRALPEFGVNYKGGLE</sequence>
<dbReference type="InterPro" id="IPR000070">
    <property type="entry name" value="Pectinesterase_cat"/>
</dbReference>
<gene>
    <name evidence="8" type="ORF">SEVIR_3G388300v2</name>
</gene>
<dbReference type="EC" id="3.1.1.11" evidence="5"/>
<feature type="domain" description="Pectinesterase catalytic" evidence="7">
    <location>
        <begin position="149"/>
        <end position="307"/>
    </location>
</feature>
<evidence type="ECO:0000256" key="5">
    <source>
        <dbReference type="RuleBase" id="RU000589"/>
    </source>
</evidence>
<evidence type="ECO:0000256" key="3">
    <source>
        <dbReference type="ARBA" id="ARBA00023085"/>
    </source>
</evidence>
<evidence type="ECO:0000256" key="6">
    <source>
        <dbReference type="SAM" id="MobiDB-lite"/>
    </source>
</evidence>
<dbReference type="InterPro" id="IPR033131">
    <property type="entry name" value="Pectinesterase_Asp_AS"/>
</dbReference>
<dbReference type="Pfam" id="PF01095">
    <property type="entry name" value="Pectinesterase"/>
    <property type="match status" value="2"/>
</dbReference>
<evidence type="ECO:0000313" key="9">
    <source>
        <dbReference type="Proteomes" id="UP000298652"/>
    </source>
</evidence>
<evidence type="ECO:0000256" key="4">
    <source>
        <dbReference type="PROSITE-ProRule" id="PRU10040"/>
    </source>
</evidence>